<dbReference type="PROSITE" id="PS50088">
    <property type="entry name" value="ANK_REPEAT"/>
    <property type="match status" value="1"/>
</dbReference>
<evidence type="ECO:0000256" key="2">
    <source>
        <dbReference type="ARBA" id="ARBA00023043"/>
    </source>
</evidence>
<dbReference type="InterPro" id="IPR002110">
    <property type="entry name" value="Ankyrin_rpt"/>
</dbReference>
<dbReference type="Proteomes" id="UP000800094">
    <property type="component" value="Unassembled WGS sequence"/>
</dbReference>
<evidence type="ECO:0000313" key="4">
    <source>
        <dbReference type="EMBL" id="KAF2241348.1"/>
    </source>
</evidence>
<dbReference type="SUPFAM" id="SSF48403">
    <property type="entry name" value="Ankyrin repeat"/>
    <property type="match status" value="1"/>
</dbReference>
<keyword evidence="1" id="KW-0677">Repeat</keyword>
<evidence type="ECO:0000256" key="1">
    <source>
        <dbReference type="ARBA" id="ARBA00022737"/>
    </source>
</evidence>
<organism evidence="4 5">
    <name type="scientific">Trematosphaeria pertusa</name>
    <dbReference type="NCBI Taxonomy" id="390896"/>
    <lineage>
        <taxon>Eukaryota</taxon>
        <taxon>Fungi</taxon>
        <taxon>Dikarya</taxon>
        <taxon>Ascomycota</taxon>
        <taxon>Pezizomycotina</taxon>
        <taxon>Dothideomycetes</taxon>
        <taxon>Pleosporomycetidae</taxon>
        <taxon>Pleosporales</taxon>
        <taxon>Massarineae</taxon>
        <taxon>Trematosphaeriaceae</taxon>
        <taxon>Trematosphaeria</taxon>
    </lineage>
</organism>
<dbReference type="PROSITE" id="PS50297">
    <property type="entry name" value="ANK_REP_REGION"/>
    <property type="match status" value="1"/>
</dbReference>
<name>A0A6A6HUA9_9PLEO</name>
<gene>
    <name evidence="4" type="ORF">BU26DRAFT_440824</name>
</gene>
<accession>A0A6A6HUA9</accession>
<dbReference type="OrthoDB" id="1722345at2759"/>
<dbReference type="Gene3D" id="1.25.40.20">
    <property type="entry name" value="Ankyrin repeat-containing domain"/>
    <property type="match status" value="2"/>
</dbReference>
<keyword evidence="2 3" id="KW-0040">ANK repeat</keyword>
<reference evidence="4" key="1">
    <citation type="journal article" date="2020" name="Stud. Mycol.">
        <title>101 Dothideomycetes genomes: a test case for predicting lifestyles and emergence of pathogens.</title>
        <authorList>
            <person name="Haridas S."/>
            <person name="Albert R."/>
            <person name="Binder M."/>
            <person name="Bloem J."/>
            <person name="Labutti K."/>
            <person name="Salamov A."/>
            <person name="Andreopoulos B."/>
            <person name="Baker S."/>
            <person name="Barry K."/>
            <person name="Bills G."/>
            <person name="Bluhm B."/>
            <person name="Cannon C."/>
            <person name="Castanera R."/>
            <person name="Culley D."/>
            <person name="Daum C."/>
            <person name="Ezra D."/>
            <person name="Gonzalez J."/>
            <person name="Henrissat B."/>
            <person name="Kuo A."/>
            <person name="Liang C."/>
            <person name="Lipzen A."/>
            <person name="Lutzoni F."/>
            <person name="Magnuson J."/>
            <person name="Mondo S."/>
            <person name="Nolan M."/>
            <person name="Ohm R."/>
            <person name="Pangilinan J."/>
            <person name="Park H.-J."/>
            <person name="Ramirez L."/>
            <person name="Alfaro M."/>
            <person name="Sun H."/>
            <person name="Tritt A."/>
            <person name="Yoshinaga Y."/>
            <person name="Zwiers L.-H."/>
            <person name="Turgeon B."/>
            <person name="Goodwin S."/>
            <person name="Spatafora J."/>
            <person name="Crous P."/>
            <person name="Grigoriev I."/>
        </authorList>
    </citation>
    <scope>NUCLEOTIDE SEQUENCE</scope>
    <source>
        <strain evidence="4">CBS 122368</strain>
    </source>
</reference>
<dbReference type="AlphaFoldDB" id="A0A6A6HUA9"/>
<evidence type="ECO:0000313" key="5">
    <source>
        <dbReference type="Proteomes" id="UP000800094"/>
    </source>
</evidence>
<dbReference type="SMART" id="SM00248">
    <property type="entry name" value="ANK"/>
    <property type="match status" value="3"/>
</dbReference>
<protein>
    <submittedName>
        <fullName evidence="4">Ankyrin</fullName>
    </submittedName>
</protein>
<dbReference type="Pfam" id="PF00023">
    <property type="entry name" value="Ank"/>
    <property type="match status" value="1"/>
</dbReference>
<dbReference type="Pfam" id="PF12796">
    <property type="entry name" value="Ank_2"/>
    <property type="match status" value="1"/>
</dbReference>
<dbReference type="RefSeq" id="XP_033676352.1">
    <property type="nucleotide sequence ID" value="XM_033824421.1"/>
</dbReference>
<sequence>MGPGEPSTLSIPICQSDWEMVEWLLAHGADPNSRCDWDLTPMSQAMLAAPLDLINYLFSQGANQHCGQLLHWAVIRDNVDALQLVRRIVELGVPINEIKYENDPEGWSARKWFGLGTPLHRAAEFGKVDIVKYLLEAGADPLKLDTKGKTPRYWAETCNFTEVALILKAAEERQLHGTDIQY</sequence>
<dbReference type="GeneID" id="54577751"/>
<feature type="repeat" description="ANK" evidence="3">
    <location>
        <begin position="117"/>
        <end position="146"/>
    </location>
</feature>
<dbReference type="EMBL" id="ML987212">
    <property type="protein sequence ID" value="KAF2241348.1"/>
    <property type="molecule type" value="Genomic_DNA"/>
</dbReference>
<dbReference type="InterPro" id="IPR036770">
    <property type="entry name" value="Ankyrin_rpt-contain_sf"/>
</dbReference>
<dbReference type="PANTHER" id="PTHR24171">
    <property type="entry name" value="ANKYRIN REPEAT DOMAIN-CONTAINING PROTEIN 39-RELATED"/>
    <property type="match status" value="1"/>
</dbReference>
<proteinExistence type="predicted"/>
<evidence type="ECO:0000256" key="3">
    <source>
        <dbReference type="PROSITE-ProRule" id="PRU00023"/>
    </source>
</evidence>
<keyword evidence="5" id="KW-1185">Reference proteome</keyword>
<dbReference type="PANTHER" id="PTHR24171:SF9">
    <property type="entry name" value="ANKYRIN REPEAT DOMAIN-CONTAINING PROTEIN 39"/>
    <property type="match status" value="1"/>
</dbReference>